<dbReference type="UniPathway" id="UPA00588">
    <property type="reaction ID" value="UER00649"/>
</dbReference>
<dbReference type="PRINTS" id="PR00094">
    <property type="entry name" value="ADENYLTKNASE"/>
</dbReference>
<dbReference type="GO" id="GO:0005524">
    <property type="term" value="F:ATP binding"/>
    <property type="evidence" value="ECO:0007669"/>
    <property type="project" value="UniProtKB-UniRule"/>
</dbReference>
<dbReference type="GO" id="GO:0044209">
    <property type="term" value="P:AMP salvage"/>
    <property type="evidence" value="ECO:0007669"/>
    <property type="project" value="UniProtKB-UniRule"/>
</dbReference>
<keyword evidence="4 5" id="KW-0418">Kinase</keyword>
<comment type="similarity">
    <text evidence="5 6">Belongs to the adenylate kinase family.</text>
</comment>
<keyword evidence="5" id="KW-0963">Cytoplasm</keyword>
<feature type="binding site" evidence="5">
    <location>
        <begin position="57"/>
        <end position="59"/>
    </location>
    <ligand>
        <name>AMP</name>
        <dbReference type="ChEBI" id="CHEBI:456215"/>
    </ligand>
</feature>
<name>A0A2M8L3H8_9BACT</name>
<dbReference type="AlphaFoldDB" id="A0A2M8L3H8"/>
<evidence type="ECO:0000313" key="8">
    <source>
        <dbReference type="EMBL" id="PJE67456.1"/>
    </source>
</evidence>
<dbReference type="GO" id="GO:0004017">
    <property type="term" value="F:AMP kinase activity"/>
    <property type="evidence" value="ECO:0007669"/>
    <property type="project" value="UniProtKB-UniRule"/>
</dbReference>
<dbReference type="Proteomes" id="UP000231474">
    <property type="component" value="Unassembled WGS sequence"/>
</dbReference>
<evidence type="ECO:0000256" key="4">
    <source>
        <dbReference type="ARBA" id="ARBA00022777"/>
    </source>
</evidence>
<dbReference type="EC" id="2.7.4.3" evidence="5 7"/>
<comment type="domain">
    <text evidence="5">Consists of three domains, a large central CORE domain and two small peripheral domains, NMPbind and LID, which undergo movements during catalysis. The LID domain closes over the site of phosphoryl transfer upon ATP binding. Assembling and dissambling the active center during each catalytic cycle provides an effective means to prevent ATP hydrolysis.</text>
</comment>
<dbReference type="SUPFAM" id="SSF52540">
    <property type="entry name" value="P-loop containing nucleoside triphosphate hydrolases"/>
    <property type="match status" value="1"/>
</dbReference>
<comment type="pathway">
    <text evidence="5">Purine metabolism; AMP biosynthesis via salvage pathway; AMP from ADP: step 1/1.</text>
</comment>
<dbReference type="CDD" id="cd01428">
    <property type="entry name" value="ADK"/>
    <property type="match status" value="1"/>
</dbReference>
<proteinExistence type="inferred from homology"/>
<feature type="binding site" evidence="5">
    <location>
        <position position="120"/>
    </location>
    <ligand>
        <name>ATP</name>
        <dbReference type="ChEBI" id="CHEBI:30616"/>
    </ligand>
</feature>
<comment type="caution">
    <text evidence="5">Lacks conserved residue(s) required for the propagation of feature annotation.</text>
</comment>
<feature type="binding site" evidence="5">
    <location>
        <position position="133"/>
    </location>
    <ligand>
        <name>AMP</name>
        <dbReference type="ChEBI" id="CHEBI:456215"/>
    </ligand>
</feature>
<evidence type="ECO:0000256" key="2">
    <source>
        <dbReference type="ARBA" id="ARBA00022727"/>
    </source>
</evidence>
<comment type="subunit">
    <text evidence="5 7">Monomer.</text>
</comment>
<feature type="binding site" evidence="5">
    <location>
        <position position="122"/>
    </location>
    <ligand>
        <name>AMP</name>
        <dbReference type="ChEBI" id="CHEBI:456215"/>
    </ligand>
</feature>
<feature type="binding site" evidence="5">
    <location>
        <begin position="85"/>
        <end position="88"/>
    </location>
    <ligand>
        <name>AMP</name>
        <dbReference type="ChEBI" id="CHEBI:456215"/>
    </ligand>
</feature>
<dbReference type="Pfam" id="PF00406">
    <property type="entry name" value="ADK"/>
    <property type="match status" value="1"/>
</dbReference>
<gene>
    <name evidence="5" type="primary">adk</name>
    <name evidence="8" type="ORF">COU95_02250</name>
</gene>
<comment type="catalytic activity">
    <reaction evidence="5 7">
        <text>AMP + ATP = 2 ADP</text>
        <dbReference type="Rhea" id="RHEA:12973"/>
        <dbReference type="ChEBI" id="CHEBI:30616"/>
        <dbReference type="ChEBI" id="CHEBI:456215"/>
        <dbReference type="ChEBI" id="CHEBI:456216"/>
        <dbReference type="EC" id="2.7.4.3"/>
    </reaction>
</comment>
<organism evidence="8 9">
    <name type="scientific">Candidatus Shapirobacteria bacterium CG10_big_fil_rev_8_21_14_0_10_40_9</name>
    <dbReference type="NCBI Taxonomy" id="1974888"/>
    <lineage>
        <taxon>Bacteria</taxon>
        <taxon>Candidatus Shapironibacteriota</taxon>
    </lineage>
</organism>
<evidence type="ECO:0000256" key="3">
    <source>
        <dbReference type="ARBA" id="ARBA00022741"/>
    </source>
</evidence>
<keyword evidence="5 7" id="KW-0067">ATP-binding</keyword>
<sequence>MNIIIMGPPGSGKSTQAKLLAEFLSVPCLEAGDLLYYLSQENSERGRKIKEAMEAGSLVEGELTVDIISEQLKSPSYKNGVVIDGFPRSLSQARDFKFPMDKMIYVDVSDEENMKRLLKRKRKDDTPKLIKKRLEIYHHQTEPVLEFYRQKGILLAVPGERPIENIHQDILEQLKK</sequence>
<feature type="binding site" evidence="5">
    <location>
        <position position="92"/>
    </location>
    <ligand>
        <name>AMP</name>
        <dbReference type="ChEBI" id="CHEBI:456215"/>
    </ligand>
</feature>
<evidence type="ECO:0000256" key="1">
    <source>
        <dbReference type="ARBA" id="ARBA00022679"/>
    </source>
</evidence>
<feature type="binding site" evidence="5">
    <location>
        <begin position="10"/>
        <end position="15"/>
    </location>
    <ligand>
        <name>ATP</name>
        <dbReference type="ChEBI" id="CHEBI:30616"/>
    </ligand>
</feature>
<comment type="caution">
    <text evidence="8">The sequence shown here is derived from an EMBL/GenBank/DDBJ whole genome shotgun (WGS) entry which is preliminary data.</text>
</comment>
<dbReference type="InterPro" id="IPR027417">
    <property type="entry name" value="P-loop_NTPase"/>
</dbReference>
<feature type="binding site" evidence="5">
    <location>
        <position position="161"/>
    </location>
    <ligand>
        <name>ATP</name>
        <dbReference type="ChEBI" id="CHEBI:30616"/>
    </ligand>
</feature>
<keyword evidence="1 5" id="KW-0808">Transferase</keyword>
<dbReference type="EMBL" id="PFEK01000045">
    <property type="protein sequence ID" value="PJE67456.1"/>
    <property type="molecule type" value="Genomic_DNA"/>
</dbReference>
<evidence type="ECO:0000256" key="5">
    <source>
        <dbReference type="HAMAP-Rule" id="MF_00235"/>
    </source>
</evidence>
<dbReference type="HAMAP" id="MF_00235">
    <property type="entry name" value="Adenylate_kinase_Adk"/>
    <property type="match status" value="1"/>
</dbReference>
<protein>
    <recommendedName>
        <fullName evidence="5 7">Adenylate kinase</fullName>
        <shortName evidence="5">AK</shortName>
        <ecNumber evidence="5 7">2.7.4.3</ecNumber>
    </recommendedName>
    <alternativeName>
        <fullName evidence="5">ATP-AMP transphosphorylase</fullName>
    </alternativeName>
    <alternativeName>
        <fullName evidence="5">ATP:AMP phosphotransferase</fullName>
    </alternativeName>
    <alternativeName>
        <fullName evidence="5">Adenylate monophosphate kinase</fullName>
    </alternativeName>
</protein>
<keyword evidence="3 5" id="KW-0547">Nucleotide-binding</keyword>
<dbReference type="Gene3D" id="3.40.50.300">
    <property type="entry name" value="P-loop containing nucleotide triphosphate hydrolases"/>
    <property type="match status" value="1"/>
</dbReference>
<feature type="region of interest" description="NMP" evidence="5">
    <location>
        <begin position="30"/>
        <end position="59"/>
    </location>
</feature>
<evidence type="ECO:0000313" key="9">
    <source>
        <dbReference type="Proteomes" id="UP000231474"/>
    </source>
</evidence>
<dbReference type="PANTHER" id="PTHR23359">
    <property type="entry name" value="NUCLEOTIDE KINASE"/>
    <property type="match status" value="1"/>
</dbReference>
<accession>A0A2M8L3H8</accession>
<dbReference type="InterPro" id="IPR000850">
    <property type="entry name" value="Adenylat/UMP-CMP_kin"/>
</dbReference>
<reference evidence="9" key="1">
    <citation type="submission" date="2017-09" db="EMBL/GenBank/DDBJ databases">
        <title>Depth-based differentiation of microbial function through sediment-hosted aquifers and enrichment of novel symbionts in the deep terrestrial subsurface.</title>
        <authorList>
            <person name="Probst A.J."/>
            <person name="Ladd B."/>
            <person name="Jarett J.K."/>
            <person name="Geller-Mcgrath D.E."/>
            <person name="Sieber C.M.K."/>
            <person name="Emerson J.B."/>
            <person name="Anantharaman K."/>
            <person name="Thomas B.C."/>
            <person name="Malmstrom R."/>
            <person name="Stieglmeier M."/>
            <person name="Klingl A."/>
            <person name="Woyke T."/>
            <person name="Ryan C.M."/>
            <person name="Banfield J.F."/>
        </authorList>
    </citation>
    <scope>NUCLEOTIDE SEQUENCE [LARGE SCALE GENOMIC DNA]</scope>
</reference>
<dbReference type="GO" id="GO:0005737">
    <property type="term" value="C:cytoplasm"/>
    <property type="evidence" value="ECO:0007669"/>
    <property type="project" value="UniProtKB-SubCell"/>
</dbReference>
<evidence type="ECO:0000256" key="6">
    <source>
        <dbReference type="RuleBase" id="RU003330"/>
    </source>
</evidence>
<keyword evidence="2 5" id="KW-0545">Nucleotide biosynthesis</keyword>
<comment type="function">
    <text evidence="5">Catalyzes the reversible transfer of the terminal phosphate group between ATP and AMP. Plays an important role in cellular energy homeostasis and in adenine nucleotide metabolism.</text>
</comment>
<evidence type="ECO:0000256" key="7">
    <source>
        <dbReference type="RuleBase" id="RU003331"/>
    </source>
</evidence>
<comment type="subcellular location">
    <subcellularLocation>
        <location evidence="5 7">Cytoplasm</location>
    </subcellularLocation>
</comment>
<dbReference type="PROSITE" id="PS00113">
    <property type="entry name" value="ADENYLATE_KINASE"/>
    <property type="match status" value="1"/>
</dbReference>
<dbReference type="InterPro" id="IPR033690">
    <property type="entry name" value="Adenylat_kinase_CS"/>
</dbReference>